<evidence type="ECO:0000313" key="2">
    <source>
        <dbReference type="Proteomes" id="UP000076574"/>
    </source>
</evidence>
<dbReference type="RefSeq" id="WP_068738654.1">
    <property type="nucleotide sequence ID" value="NZ_LVYV01000056.1"/>
</dbReference>
<comment type="caution">
    <text evidence="1">The sequence shown here is derived from an EMBL/GenBank/DDBJ whole genome shotgun (WGS) entry which is preliminary data.</text>
</comment>
<dbReference type="Proteomes" id="UP000076574">
    <property type="component" value="Unassembled WGS sequence"/>
</dbReference>
<reference evidence="1 2" key="1">
    <citation type="submission" date="2016-03" db="EMBL/GenBank/DDBJ databases">
        <title>Microsymbionts genomes from the relict species Vavilovia formosa (Stev.) Fed.</title>
        <authorList>
            <person name="Kopat V."/>
            <person name="Chirak E."/>
            <person name="Kimeklis A."/>
            <person name="Andronov E."/>
        </authorList>
    </citation>
    <scope>NUCLEOTIDE SEQUENCE [LARGE SCALE GENOMIC DNA]</scope>
    <source>
        <strain evidence="1 2">Vaf07</strain>
    </source>
</reference>
<name>A0A163X368_9BRAD</name>
<evidence type="ECO:0000313" key="1">
    <source>
        <dbReference type="EMBL" id="KZD20348.1"/>
    </source>
</evidence>
<protein>
    <submittedName>
        <fullName evidence="1">Uncharacterized protein</fullName>
    </submittedName>
</protein>
<organism evidence="1 2">
    <name type="scientific">Tardiphaga robiniae</name>
    <dbReference type="NCBI Taxonomy" id="943830"/>
    <lineage>
        <taxon>Bacteria</taxon>
        <taxon>Pseudomonadati</taxon>
        <taxon>Pseudomonadota</taxon>
        <taxon>Alphaproteobacteria</taxon>
        <taxon>Hyphomicrobiales</taxon>
        <taxon>Nitrobacteraceae</taxon>
        <taxon>Tardiphaga</taxon>
    </lineage>
</organism>
<keyword evidence="2" id="KW-1185">Reference proteome</keyword>
<dbReference type="EMBL" id="LVYV01000056">
    <property type="protein sequence ID" value="KZD20348.1"/>
    <property type="molecule type" value="Genomic_DNA"/>
</dbReference>
<sequence length="109" mass="12909">MRDLSKLVTVRTYRKSSRPPKYFRGLATHRRSGAPRPIELFFYLQYELANLGNFYLIQRLADQTLVVENYLFDVDLVFDNCRSFQHPRLLVHEDGKKNTIEEFAQSPKL</sequence>
<proteinExistence type="predicted"/>
<accession>A0A163X368</accession>
<dbReference type="AlphaFoldDB" id="A0A163X368"/>
<gene>
    <name evidence="1" type="ORF">A4A58_19095</name>
</gene>